<dbReference type="HOGENOM" id="CLU_2512205_0_0_1"/>
<dbReference type="Proteomes" id="UP000002669">
    <property type="component" value="Unassembled WGS sequence"/>
</dbReference>
<name>E5QZ44_ARTGP</name>
<feature type="region of interest" description="Disordered" evidence="1">
    <location>
        <begin position="1"/>
        <end position="55"/>
    </location>
</feature>
<proteinExistence type="predicted"/>
<dbReference type="GeneID" id="10033241"/>
<gene>
    <name evidence="2" type="ORF">MGYG_08955</name>
</gene>
<accession>E5QZ44</accession>
<dbReference type="AlphaFoldDB" id="E5QZ44"/>
<evidence type="ECO:0000256" key="1">
    <source>
        <dbReference type="SAM" id="MobiDB-lite"/>
    </source>
</evidence>
<dbReference type="VEuPathDB" id="FungiDB:MGYG_08955"/>
<evidence type="ECO:0000313" key="3">
    <source>
        <dbReference type="Proteomes" id="UP000002669"/>
    </source>
</evidence>
<keyword evidence="3" id="KW-1185">Reference proteome</keyword>
<dbReference type="EMBL" id="DS989822">
    <property type="protein sequence ID" value="EFQ98953.1"/>
    <property type="molecule type" value="Genomic_DNA"/>
</dbReference>
<dbReference type="InParanoid" id="E5QZ44"/>
<evidence type="ECO:0000313" key="2">
    <source>
        <dbReference type="EMBL" id="EFQ98953.1"/>
    </source>
</evidence>
<protein>
    <submittedName>
        <fullName evidence="2">Uncharacterized protein</fullName>
    </submittedName>
</protein>
<organism evidence="3">
    <name type="scientific">Arthroderma gypseum (strain ATCC MYA-4604 / CBS 118893)</name>
    <name type="common">Microsporum gypseum</name>
    <dbReference type="NCBI Taxonomy" id="535722"/>
    <lineage>
        <taxon>Eukaryota</taxon>
        <taxon>Fungi</taxon>
        <taxon>Dikarya</taxon>
        <taxon>Ascomycota</taxon>
        <taxon>Pezizomycotina</taxon>
        <taxon>Eurotiomycetes</taxon>
        <taxon>Eurotiomycetidae</taxon>
        <taxon>Onygenales</taxon>
        <taxon>Arthrodermataceae</taxon>
        <taxon>Nannizzia</taxon>
    </lineage>
</organism>
<dbReference type="RefSeq" id="XP_003177905.1">
    <property type="nucleotide sequence ID" value="XM_003177857.1"/>
</dbReference>
<reference evidence="3" key="1">
    <citation type="journal article" date="2012" name="MBio">
        <title>Comparative genome analysis of Trichophyton rubrum and related dermatophytes reveals candidate genes involved in infection.</title>
        <authorList>
            <person name="Martinez D.A."/>
            <person name="Oliver B.G."/>
            <person name="Graeser Y."/>
            <person name="Goldberg J.M."/>
            <person name="Li W."/>
            <person name="Martinez-Rossi N.M."/>
            <person name="Monod M."/>
            <person name="Shelest E."/>
            <person name="Barton R.C."/>
            <person name="Birch E."/>
            <person name="Brakhage A.A."/>
            <person name="Chen Z."/>
            <person name="Gurr S.J."/>
            <person name="Heiman D."/>
            <person name="Heitman J."/>
            <person name="Kosti I."/>
            <person name="Rossi A."/>
            <person name="Saif S."/>
            <person name="Samalova M."/>
            <person name="Saunders C.W."/>
            <person name="Shea T."/>
            <person name="Summerbell R.C."/>
            <person name="Xu J."/>
            <person name="Young S."/>
            <person name="Zeng Q."/>
            <person name="Birren B.W."/>
            <person name="Cuomo C.A."/>
            <person name="White T.C."/>
        </authorList>
    </citation>
    <scope>NUCLEOTIDE SEQUENCE [LARGE SCALE GENOMIC DNA]</scope>
    <source>
        <strain evidence="3">ATCC MYA-4604 / CBS 118893</strain>
    </source>
</reference>
<feature type="compositionally biased region" description="Basic and acidic residues" evidence="1">
    <location>
        <begin position="1"/>
        <end position="14"/>
    </location>
</feature>
<sequence length="85" mass="8841">MGRASEGERQHHATDQAMRGRGRVPRPKARQGETRRCRTSSGWCDASSGDSPGVAVGAAREGVTCAVPARYLGRQAAAGGSARSC</sequence>
<feature type="compositionally biased region" description="Basic residues" evidence="1">
    <location>
        <begin position="20"/>
        <end position="29"/>
    </location>
</feature>